<evidence type="ECO:0000256" key="1">
    <source>
        <dbReference type="ARBA" id="ARBA00023002"/>
    </source>
</evidence>
<accession>A0A6J7IVV1</accession>
<proteinExistence type="predicted"/>
<protein>
    <submittedName>
        <fullName evidence="3">Unannotated protein</fullName>
    </submittedName>
</protein>
<keyword evidence="1" id="KW-0560">Oxidoreductase</keyword>
<dbReference type="Gene3D" id="3.20.20.30">
    <property type="entry name" value="Luciferase-like domain"/>
    <property type="match status" value="1"/>
</dbReference>
<dbReference type="GO" id="GO:0016705">
    <property type="term" value="F:oxidoreductase activity, acting on paired donors, with incorporation or reduction of molecular oxygen"/>
    <property type="evidence" value="ECO:0007669"/>
    <property type="project" value="InterPro"/>
</dbReference>
<dbReference type="InterPro" id="IPR036661">
    <property type="entry name" value="Luciferase-like_sf"/>
</dbReference>
<evidence type="ECO:0000259" key="2">
    <source>
        <dbReference type="Pfam" id="PF00296"/>
    </source>
</evidence>
<gene>
    <name evidence="3" type="ORF">UFOPK3564_02589</name>
</gene>
<dbReference type="InterPro" id="IPR011251">
    <property type="entry name" value="Luciferase-like_dom"/>
</dbReference>
<feature type="domain" description="Luciferase-like" evidence="2">
    <location>
        <begin position="15"/>
        <end position="311"/>
    </location>
</feature>
<reference evidence="3" key="1">
    <citation type="submission" date="2020-05" db="EMBL/GenBank/DDBJ databases">
        <authorList>
            <person name="Chiriac C."/>
            <person name="Salcher M."/>
            <person name="Ghai R."/>
            <person name="Kavagutti S V."/>
        </authorList>
    </citation>
    <scope>NUCLEOTIDE SEQUENCE</scope>
</reference>
<dbReference type="AlphaFoldDB" id="A0A6J7IVV1"/>
<sequence>MSVPDFCIGFHPDRPIGEVADLAAEAERLGFPGVWVADSQSLFRDVYAALALVADRTSTIRLGTGVTNPVTRHPAVIAGAIGSVAEHARGREVRLGIGTGETAVESIGRKRATIKRMEDTARVIHGLHRGETVEYEEAQLKLDWPSPHVPIVFASSGPKSLTAAGRSADGVYLKLGIHPQVLRYALGCVAAGRAESGKDLTGFHVQAMLPVAVDEDAGKARDEVRGFAAAIARAAVRAIPAEDLPEELQETIAELERVSSEARARQSYVQWLHSPEYAKLIPDVIVDSFAIAGTPEDVAARIAALGEHGITEVIAPLTMPDPWPTLRAIGEGVLPRLREAAAV</sequence>
<dbReference type="Pfam" id="PF00296">
    <property type="entry name" value="Bac_luciferase"/>
    <property type="match status" value="1"/>
</dbReference>
<dbReference type="PANTHER" id="PTHR43244">
    <property type="match status" value="1"/>
</dbReference>
<organism evidence="3">
    <name type="scientific">freshwater metagenome</name>
    <dbReference type="NCBI Taxonomy" id="449393"/>
    <lineage>
        <taxon>unclassified sequences</taxon>
        <taxon>metagenomes</taxon>
        <taxon>ecological metagenomes</taxon>
    </lineage>
</organism>
<dbReference type="SUPFAM" id="SSF51679">
    <property type="entry name" value="Bacterial luciferase-like"/>
    <property type="match status" value="1"/>
</dbReference>
<dbReference type="PANTHER" id="PTHR43244:SF1">
    <property type="entry name" value="5,10-METHYLENETETRAHYDROMETHANOPTERIN REDUCTASE"/>
    <property type="match status" value="1"/>
</dbReference>
<dbReference type="InterPro" id="IPR050564">
    <property type="entry name" value="F420-G6PD/mer"/>
</dbReference>
<dbReference type="EMBL" id="CAFBMK010000191">
    <property type="protein sequence ID" value="CAB4934841.1"/>
    <property type="molecule type" value="Genomic_DNA"/>
</dbReference>
<evidence type="ECO:0000313" key="3">
    <source>
        <dbReference type="EMBL" id="CAB4934841.1"/>
    </source>
</evidence>
<name>A0A6J7IVV1_9ZZZZ</name>